<reference evidence="3" key="1">
    <citation type="submission" date="2025-08" db="UniProtKB">
        <authorList>
            <consortium name="RefSeq"/>
        </authorList>
    </citation>
    <scope>IDENTIFICATION</scope>
    <source>
        <tissue evidence="3">Gonads</tissue>
    </source>
</reference>
<gene>
    <name evidence="3" type="primary">LOC106160050</name>
</gene>
<proteinExistence type="predicted"/>
<evidence type="ECO:0000313" key="2">
    <source>
        <dbReference type="Proteomes" id="UP000085678"/>
    </source>
</evidence>
<dbReference type="KEGG" id="lak:106160050"/>
<keyword evidence="2" id="KW-1185">Reference proteome</keyword>
<organism evidence="2 3">
    <name type="scientific">Lingula anatina</name>
    <name type="common">Brachiopod</name>
    <name type="synonym">Lingula unguis</name>
    <dbReference type="NCBI Taxonomy" id="7574"/>
    <lineage>
        <taxon>Eukaryota</taxon>
        <taxon>Metazoa</taxon>
        <taxon>Spiralia</taxon>
        <taxon>Lophotrochozoa</taxon>
        <taxon>Brachiopoda</taxon>
        <taxon>Linguliformea</taxon>
        <taxon>Lingulata</taxon>
        <taxon>Lingulida</taxon>
        <taxon>Linguloidea</taxon>
        <taxon>Lingulidae</taxon>
        <taxon>Lingula</taxon>
    </lineage>
</organism>
<feature type="compositionally biased region" description="Polar residues" evidence="1">
    <location>
        <begin position="18"/>
        <end position="28"/>
    </location>
</feature>
<evidence type="ECO:0000313" key="3">
    <source>
        <dbReference type="RefSeq" id="XP_013392017.1"/>
    </source>
</evidence>
<evidence type="ECO:0000256" key="1">
    <source>
        <dbReference type="SAM" id="MobiDB-lite"/>
    </source>
</evidence>
<dbReference type="GeneID" id="106160050"/>
<protein>
    <submittedName>
        <fullName evidence="3">Uncharacterized protein LOC106160050</fullName>
    </submittedName>
</protein>
<feature type="compositionally biased region" description="Basic and acidic residues" evidence="1">
    <location>
        <begin position="63"/>
        <end position="72"/>
    </location>
</feature>
<feature type="region of interest" description="Disordered" evidence="1">
    <location>
        <begin position="1"/>
        <end position="72"/>
    </location>
</feature>
<name>A0A1S3I177_LINAN</name>
<dbReference type="RefSeq" id="XP_013392017.1">
    <property type="nucleotide sequence ID" value="XM_013536563.2"/>
</dbReference>
<accession>A0A1S3I177</accession>
<dbReference type="Proteomes" id="UP000085678">
    <property type="component" value="Unplaced"/>
</dbReference>
<dbReference type="AlphaFoldDB" id="A0A1S3I177"/>
<sequence length="223" mass="25620">MASGGFLKQILDDDALNNPKTPQFSSSKPVPRNETHSPILMPKSQELALATPRRGSPNQSYFKLKEKDPTKDQKVEFKNGQLIIYAKSPPPPRAPIPALDIEVPSVFGVPANKRHSIAGKPKQKEGYKPGMQTLKMICYNEKEMEQYDQQKTKRTMPVMLYRDRNRRLLEAEQERLKKKCIHDKRFKLLQLSLVSLNPDDEKPSKFSKVAKKVMVFKHLYSPF</sequence>
<dbReference type="InParanoid" id="A0A1S3I177"/>